<evidence type="ECO:0000313" key="2">
    <source>
        <dbReference type="EMBL" id="GAA5800090.1"/>
    </source>
</evidence>
<feature type="domain" description="Carboxymuconolactone decarboxylase-like" evidence="1">
    <location>
        <begin position="48"/>
        <end position="111"/>
    </location>
</feature>
<evidence type="ECO:0000259" key="1">
    <source>
        <dbReference type="Pfam" id="PF02627"/>
    </source>
</evidence>
<name>A0ABP9Y0K1_9FUNG</name>
<dbReference type="Proteomes" id="UP001476247">
    <property type="component" value="Unassembled WGS sequence"/>
</dbReference>
<organism evidence="2 3">
    <name type="scientific">Helicostylum pulchrum</name>
    <dbReference type="NCBI Taxonomy" id="562976"/>
    <lineage>
        <taxon>Eukaryota</taxon>
        <taxon>Fungi</taxon>
        <taxon>Fungi incertae sedis</taxon>
        <taxon>Mucoromycota</taxon>
        <taxon>Mucoromycotina</taxon>
        <taxon>Mucoromycetes</taxon>
        <taxon>Mucorales</taxon>
        <taxon>Mucorineae</taxon>
        <taxon>Mucoraceae</taxon>
        <taxon>Helicostylum</taxon>
    </lineage>
</organism>
<accession>A0ABP9Y0K1</accession>
<keyword evidence="3" id="KW-1185">Reference proteome</keyword>
<gene>
    <name evidence="2" type="ORF">HPULCUR_005512</name>
</gene>
<dbReference type="SUPFAM" id="SSF69118">
    <property type="entry name" value="AhpD-like"/>
    <property type="match status" value="1"/>
</dbReference>
<dbReference type="PANTHER" id="PTHR28180">
    <property type="entry name" value="CONSERVED MITOCHONDRIAL PROTEIN-RELATED"/>
    <property type="match status" value="1"/>
</dbReference>
<evidence type="ECO:0000313" key="3">
    <source>
        <dbReference type="Proteomes" id="UP001476247"/>
    </source>
</evidence>
<sequence length="123" mass="14089">MLLYSVIIFSQAKNYWKSRGSKLLQAVYGEEFDNADYILNNASSDLWKWIEQAYGNVFAETTYLDYIETELDVIVTLVQMNTLPQLQNHLKGAIRVGATEEQVKAALLIAHTVRNTFLNKSRL</sequence>
<dbReference type="EMBL" id="BAABUJ010000014">
    <property type="protein sequence ID" value="GAA5800090.1"/>
    <property type="molecule type" value="Genomic_DNA"/>
</dbReference>
<reference evidence="2 3" key="1">
    <citation type="submission" date="2024-04" db="EMBL/GenBank/DDBJ databases">
        <title>genome sequences of Mucor flavus KT1a and Helicostylum pulchrum KT1b strains isolation_sourced from the surface of a dry-aged beef.</title>
        <authorList>
            <person name="Toyotome T."/>
            <person name="Hosono M."/>
            <person name="Torimaru M."/>
            <person name="Fukuda K."/>
            <person name="Mikami N."/>
        </authorList>
    </citation>
    <scope>NUCLEOTIDE SEQUENCE [LARGE SCALE GENOMIC DNA]</scope>
    <source>
        <strain evidence="2 3">KT1b</strain>
    </source>
</reference>
<dbReference type="PANTHER" id="PTHR28180:SF2">
    <property type="entry name" value="PEROXISOMAL PROTEIN 2"/>
    <property type="match status" value="1"/>
</dbReference>
<dbReference type="InterPro" id="IPR003779">
    <property type="entry name" value="CMD-like"/>
</dbReference>
<dbReference type="InterPro" id="IPR052999">
    <property type="entry name" value="PTS1_Protein"/>
</dbReference>
<proteinExistence type="predicted"/>
<dbReference type="Pfam" id="PF02627">
    <property type="entry name" value="CMD"/>
    <property type="match status" value="1"/>
</dbReference>
<dbReference type="InterPro" id="IPR029032">
    <property type="entry name" value="AhpD-like"/>
</dbReference>
<dbReference type="Gene3D" id="1.20.1290.10">
    <property type="entry name" value="AhpD-like"/>
    <property type="match status" value="1"/>
</dbReference>
<protein>
    <recommendedName>
        <fullName evidence="1">Carboxymuconolactone decarboxylase-like domain-containing protein</fullName>
    </recommendedName>
</protein>
<comment type="caution">
    <text evidence="2">The sequence shown here is derived from an EMBL/GenBank/DDBJ whole genome shotgun (WGS) entry which is preliminary data.</text>
</comment>